<dbReference type="InterPro" id="IPR025949">
    <property type="entry name" value="PapC-like_C"/>
</dbReference>
<dbReference type="InterPro" id="IPR000015">
    <property type="entry name" value="Fimb_usher"/>
</dbReference>
<keyword evidence="3" id="KW-0813">Transport</keyword>
<proteinExistence type="inferred from homology"/>
<evidence type="ECO:0000259" key="11">
    <source>
        <dbReference type="Pfam" id="PF13954"/>
    </source>
</evidence>
<name>A0A085GHQ4_EWIA3</name>
<reference evidence="12 13" key="1">
    <citation type="submission" date="2014-05" db="EMBL/GenBank/DDBJ databases">
        <title>ATOL: Assembling a taxonomically balanced genome-scale reconstruction of the evolutionary history of the Enterobacteriaceae.</title>
        <authorList>
            <person name="Plunkett G.III."/>
            <person name="Neeno-Eckwall E.C."/>
            <person name="Glasner J.D."/>
            <person name="Perna N.T."/>
        </authorList>
    </citation>
    <scope>NUCLEOTIDE SEQUENCE [LARGE SCALE GENOMIC DNA]</scope>
    <source>
        <strain evidence="12 13">ATCC 33852</strain>
    </source>
</reference>
<evidence type="ECO:0000256" key="4">
    <source>
        <dbReference type="ARBA" id="ARBA00022452"/>
    </source>
</evidence>
<sequence length="879" mass="95033">MERDNPQISAYQGRLTPLGILIAAALPCAPLWAEGNIQPNASPQEVAQHVDFDSSFLNLENIHSVDLSRFANGASATPGRYRVAIYVNGEAVGNEEVEFEGDSNQRVYPCLTAHILQSINFNQEKLPKDFMQPLASEASCLDLQQRLPEARIAFDSNEQRLDISIPQIYLRQRAQGSVNPALWDSGVTAAMLGYNLNAYNSQAGNYQYKSLYAGINAGFNLGGWYLRHNGSYNATDHGEKHYSTINTYVQRDIPTLQGQLLLGQSNTQGQLFDTLPFTGVQLATDERMLPESLRGYAPDIHGIARTNARVTVRQSGQIIYETTVTPGEFLINDLYPTGYGGDLEVTVREADGSEQRFLVPYSSVAQLLRPGSNRYALVAGKLRNQFLHTNPQLYQGTWQRGLSNIVTGYGGLQTSQDYYALQLGLAFGTPVGAVAADVTQARAHLNDDGLSSSGQSYRVTYSKSISETRSNLSVAAYRFSTSGYLDFNTAAETRDYLERGLGDSNLWRAKNRATVTASQGLPGSWGQFYISSSLQDYWNKSGSDKQYQLGYNNQFQSLSWGINASRSQSGNGISQNNYQLTFSFPLGRAASVYTPQMRLDFNRDSHGNNGQQATISGVAGSENQYSYGVSGLHSNHGGSSGSVNGQYRSPYSSLNAAYSTGRDYHSTSLGATGTLIAHSGGLTASPYVADTFALVEAKGASGAHVSSYPGVTVDPLGYAAVPYLNPYQINEISIDPKGTSSDVELDNTTQRVAPYAGAVVKVKYVSHRGTPVLINASFDGEPVAFGANVLDSAGNSVGSVGQAGQIYARVADEQGELRIKWADGPDGQCRVRYHLMPQAKGKAVESIQQFSATCTEAVSPSPSPKAMTASSATQNRTQS</sequence>
<dbReference type="EMBL" id="JMPJ01000038">
    <property type="protein sequence ID" value="KFC83249.1"/>
    <property type="molecule type" value="Genomic_DNA"/>
</dbReference>
<dbReference type="InterPro" id="IPR042186">
    <property type="entry name" value="FimD_plug_dom"/>
</dbReference>
<dbReference type="GO" id="GO:0009297">
    <property type="term" value="P:pilus assembly"/>
    <property type="evidence" value="ECO:0007669"/>
    <property type="project" value="InterPro"/>
</dbReference>
<dbReference type="PANTHER" id="PTHR30451">
    <property type="entry name" value="OUTER MEMBRANE USHER PROTEIN"/>
    <property type="match status" value="1"/>
</dbReference>
<dbReference type="OrthoDB" id="6554712at2"/>
<dbReference type="AlphaFoldDB" id="A0A085GHQ4"/>
<feature type="domain" description="PapC-like C-terminal" evidence="10">
    <location>
        <begin position="779"/>
        <end position="835"/>
    </location>
</feature>
<accession>A0A085GHQ4</accession>
<keyword evidence="13" id="KW-1185">Reference proteome</keyword>
<organism evidence="12 13">
    <name type="scientific">Ewingella americana (strain ATCC 33852 / DSM 4580 / CCUG 14506 / JCM 5911 / LMG 7869 / NCTC 12157 / CDC 1468-78)</name>
    <dbReference type="NCBI Taxonomy" id="910964"/>
    <lineage>
        <taxon>Bacteria</taxon>
        <taxon>Pseudomonadati</taxon>
        <taxon>Pseudomonadota</taxon>
        <taxon>Gammaproteobacteria</taxon>
        <taxon>Enterobacterales</taxon>
        <taxon>Yersiniaceae</taxon>
        <taxon>Ewingella</taxon>
    </lineage>
</organism>
<dbReference type="Pfam" id="PF13954">
    <property type="entry name" value="PapC_N"/>
    <property type="match status" value="1"/>
</dbReference>
<evidence type="ECO:0000259" key="10">
    <source>
        <dbReference type="Pfam" id="PF13953"/>
    </source>
</evidence>
<dbReference type="InterPro" id="IPR043142">
    <property type="entry name" value="PapC-like_C_sf"/>
</dbReference>
<keyword evidence="4" id="KW-1134">Transmembrane beta strand</keyword>
<dbReference type="PANTHER" id="PTHR30451:SF20">
    <property type="entry name" value="FIMBRIAE USHER"/>
    <property type="match status" value="1"/>
</dbReference>
<dbReference type="STRING" id="910964.GEAM_1319"/>
<evidence type="ECO:0000313" key="13">
    <source>
        <dbReference type="Proteomes" id="UP000028640"/>
    </source>
</evidence>
<gene>
    <name evidence="12" type="ORF">GEAM_1319</name>
</gene>
<evidence type="ECO:0000256" key="8">
    <source>
        <dbReference type="ARBA" id="ARBA00023237"/>
    </source>
</evidence>
<dbReference type="FunFam" id="2.60.40.3110:FF:000001">
    <property type="entry name" value="Putative fimbrial outer membrane usher"/>
    <property type="match status" value="1"/>
</dbReference>
<dbReference type="Pfam" id="PF13953">
    <property type="entry name" value="PapC_C"/>
    <property type="match status" value="1"/>
</dbReference>
<dbReference type="InterPro" id="IPR037224">
    <property type="entry name" value="PapC_N_sf"/>
</dbReference>
<evidence type="ECO:0000256" key="3">
    <source>
        <dbReference type="ARBA" id="ARBA00022448"/>
    </source>
</evidence>
<dbReference type="Gene3D" id="2.60.40.2070">
    <property type="match status" value="1"/>
</dbReference>
<comment type="similarity">
    <text evidence="2">Belongs to the fimbrial export usher family.</text>
</comment>
<evidence type="ECO:0000313" key="12">
    <source>
        <dbReference type="EMBL" id="KFC83249.1"/>
    </source>
</evidence>
<dbReference type="SUPFAM" id="SSF141729">
    <property type="entry name" value="FimD N-terminal domain-like"/>
    <property type="match status" value="1"/>
</dbReference>
<evidence type="ECO:0000256" key="2">
    <source>
        <dbReference type="ARBA" id="ARBA00008064"/>
    </source>
</evidence>
<dbReference type="GO" id="GO:0009279">
    <property type="term" value="C:cell outer membrane"/>
    <property type="evidence" value="ECO:0007669"/>
    <property type="project" value="UniProtKB-SubCell"/>
</dbReference>
<dbReference type="GO" id="GO:0015473">
    <property type="term" value="F:fimbrial usher porin activity"/>
    <property type="evidence" value="ECO:0007669"/>
    <property type="project" value="InterPro"/>
</dbReference>
<keyword evidence="8" id="KW-0998">Cell outer membrane</keyword>
<evidence type="ECO:0000256" key="7">
    <source>
        <dbReference type="ARBA" id="ARBA00023136"/>
    </source>
</evidence>
<comment type="subcellular location">
    <subcellularLocation>
        <location evidence="1">Cell outer membrane</location>
        <topology evidence="1">Multi-pass membrane protein</topology>
    </subcellularLocation>
</comment>
<dbReference type="Gene3D" id="2.60.40.3110">
    <property type="match status" value="1"/>
</dbReference>
<keyword evidence="7" id="KW-0472">Membrane</keyword>
<dbReference type="Proteomes" id="UP000028640">
    <property type="component" value="Unassembled WGS sequence"/>
</dbReference>
<dbReference type="Pfam" id="PF00577">
    <property type="entry name" value="Usher"/>
    <property type="match status" value="1"/>
</dbReference>
<protein>
    <submittedName>
        <fullName evidence="12">Beta-fimbriae usher protein</fullName>
    </submittedName>
</protein>
<dbReference type="Gene3D" id="2.60.40.2610">
    <property type="entry name" value="Outer membrane usher protein FimD, plug domain"/>
    <property type="match status" value="1"/>
</dbReference>
<dbReference type="eggNOG" id="COG3188">
    <property type="taxonomic scope" value="Bacteria"/>
</dbReference>
<evidence type="ECO:0000256" key="1">
    <source>
        <dbReference type="ARBA" id="ARBA00004571"/>
    </source>
</evidence>
<dbReference type="RefSeq" id="WP_072009874.1">
    <property type="nucleotide sequence ID" value="NZ_JMPJ01000038.1"/>
</dbReference>
<feature type="domain" description="PapC N-terminal" evidence="11">
    <location>
        <begin position="52"/>
        <end position="198"/>
    </location>
</feature>
<feature type="region of interest" description="Disordered" evidence="9">
    <location>
        <begin position="855"/>
        <end position="879"/>
    </location>
</feature>
<evidence type="ECO:0000256" key="5">
    <source>
        <dbReference type="ARBA" id="ARBA00022692"/>
    </source>
</evidence>
<keyword evidence="5" id="KW-0812">Transmembrane</keyword>
<comment type="caution">
    <text evidence="12">The sequence shown here is derived from an EMBL/GenBank/DDBJ whole genome shotgun (WGS) entry which is preliminary data.</text>
</comment>
<feature type="compositionally biased region" description="Polar residues" evidence="9">
    <location>
        <begin position="868"/>
        <end position="879"/>
    </location>
</feature>
<dbReference type="Gene3D" id="3.10.20.410">
    <property type="match status" value="1"/>
</dbReference>
<dbReference type="InterPro" id="IPR025885">
    <property type="entry name" value="PapC_N"/>
</dbReference>
<evidence type="ECO:0000256" key="9">
    <source>
        <dbReference type="SAM" id="MobiDB-lite"/>
    </source>
</evidence>
<evidence type="ECO:0000256" key="6">
    <source>
        <dbReference type="ARBA" id="ARBA00022729"/>
    </source>
</evidence>
<keyword evidence="6" id="KW-0732">Signal</keyword>
<dbReference type="GeneID" id="78379663"/>